<dbReference type="EMBL" id="CAJNOK010008207">
    <property type="protein sequence ID" value="CAF1057141.1"/>
    <property type="molecule type" value="Genomic_DNA"/>
</dbReference>
<protein>
    <recommendedName>
        <fullName evidence="7">CCHC-type domain-containing protein</fullName>
    </recommendedName>
</protein>
<feature type="compositionally biased region" description="Low complexity" evidence="1">
    <location>
        <begin position="18"/>
        <end position="30"/>
    </location>
</feature>
<comment type="caution">
    <text evidence="2">The sequence shown here is derived from an EMBL/GenBank/DDBJ whole genome shotgun (WGS) entry which is preliminary data.</text>
</comment>
<accession>A0A814E8S3</accession>
<evidence type="ECO:0008006" key="7">
    <source>
        <dbReference type="Google" id="ProtNLM"/>
    </source>
</evidence>
<evidence type="ECO:0000313" key="4">
    <source>
        <dbReference type="EMBL" id="CAF3739667.1"/>
    </source>
</evidence>
<keyword evidence="6" id="KW-1185">Reference proteome</keyword>
<evidence type="ECO:0000313" key="6">
    <source>
        <dbReference type="Proteomes" id="UP000663829"/>
    </source>
</evidence>
<organism evidence="2 6">
    <name type="scientific">Didymodactylos carnosus</name>
    <dbReference type="NCBI Taxonomy" id="1234261"/>
    <lineage>
        <taxon>Eukaryota</taxon>
        <taxon>Metazoa</taxon>
        <taxon>Spiralia</taxon>
        <taxon>Gnathifera</taxon>
        <taxon>Rotifera</taxon>
        <taxon>Eurotatoria</taxon>
        <taxon>Bdelloidea</taxon>
        <taxon>Philodinida</taxon>
        <taxon>Philodinidae</taxon>
        <taxon>Didymodactylos</taxon>
    </lineage>
</organism>
<dbReference type="EMBL" id="CAJOBC010002569">
    <property type="protein sequence ID" value="CAF3739667.1"/>
    <property type="molecule type" value="Genomic_DNA"/>
</dbReference>
<dbReference type="Proteomes" id="UP000681722">
    <property type="component" value="Unassembled WGS sequence"/>
</dbReference>
<dbReference type="Proteomes" id="UP000663829">
    <property type="component" value="Unassembled WGS sequence"/>
</dbReference>
<dbReference type="Proteomes" id="UP000682733">
    <property type="component" value="Unassembled WGS sequence"/>
</dbReference>
<dbReference type="AlphaFoldDB" id="A0A814E8S3"/>
<dbReference type="EMBL" id="CAJNOQ010002569">
    <property type="protein sequence ID" value="CAF0966117.1"/>
    <property type="molecule type" value="Genomic_DNA"/>
</dbReference>
<dbReference type="EMBL" id="CAJOBA010008221">
    <property type="protein sequence ID" value="CAF3823156.1"/>
    <property type="molecule type" value="Genomic_DNA"/>
</dbReference>
<dbReference type="OrthoDB" id="3039988at2759"/>
<dbReference type="Proteomes" id="UP000677228">
    <property type="component" value="Unassembled WGS sequence"/>
</dbReference>
<evidence type="ECO:0000313" key="5">
    <source>
        <dbReference type="EMBL" id="CAF3823156.1"/>
    </source>
</evidence>
<reference evidence="2" key="1">
    <citation type="submission" date="2021-02" db="EMBL/GenBank/DDBJ databases">
        <authorList>
            <person name="Nowell W R."/>
        </authorList>
    </citation>
    <scope>NUCLEOTIDE SEQUENCE</scope>
</reference>
<name>A0A814E8S3_9BILA</name>
<feature type="compositionally biased region" description="Polar residues" evidence="1">
    <location>
        <begin position="38"/>
        <end position="55"/>
    </location>
</feature>
<sequence length="579" mass="66622">MDNDLSFAANQQKKSKYYNKNNSNSQNYDSNKQRLQDNRPQQFNDRLNQRSSPKSYQVGEDPILKQGHQPPYKASNYQMQVAVTSTKESNINQLNHQKFQMDHLKRAVTHNLPCFFVQFDSNLQSRDYPSAVKAGNDIYKHLIGNNVKINKFSLVSYAGKQLKSGVNNKNDLYELHRTDKWPNTVMNKNVKIVKPKSIASHFSLVLRYVPNNIPDDFVFSEIKKSINSAEKCHSIVYAYARTKKDYRFNVGDLEEYHEALNLGSIAVGNYLLPVTPYLPANKLTYCSKCFKLGHIAVDCQSQYPSCRVCLHIFDNNHKNQCDGRFKCAQCGGNHFSLDGNCQMVQNYRLELNKAVKQAIEKGELNYDAGPLRLKQTKQNDYRYEENTFPLLVRNDRFGENHWKIQQNNNNHNYVENKKDWIDILTKLDTKTDQMVNEIGLINKKLDKQVAISKRNETNIVLNKVITTECISILVGFIKDIGKPVAELVTNDKGEITKIIDDYAKKLLNIEERLRMNFQFEDMPMGPDRTTTNDEVNSDMPMNNNSLLTTMIPNQNRVTSSVEIEVRNGPEENTNIVSSI</sequence>
<evidence type="ECO:0000313" key="3">
    <source>
        <dbReference type="EMBL" id="CAF1057141.1"/>
    </source>
</evidence>
<evidence type="ECO:0000256" key="1">
    <source>
        <dbReference type="SAM" id="MobiDB-lite"/>
    </source>
</evidence>
<feature type="region of interest" description="Disordered" evidence="1">
    <location>
        <begin position="1"/>
        <end position="71"/>
    </location>
</feature>
<gene>
    <name evidence="2" type="ORF">GPM918_LOCUS11987</name>
    <name evidence="3" type="ORF">OVA965_LOCUS17229</name>
    <name evidence="4" type="ORF">SRO942_LOCUS11988</name>
    <name evidence="5" type="ORF">TMI583_LOCUS17239</name>
</gene>
<evidence type="ECO:0000313" key="2">
    <source>
        <dbReference type="EMBL" id="CAF0966117.1"/>
    </source>
</evidence>
<proteinExistence type="predicted"/>